<keyword evidence="3" id="KW-0964">Secreted</keyword>
<accession>A0AAN7SPH4</accession>
<dbReference type="PANTHER" id="PTHR11610:SF173">
    <property type="entry name" value="LIPASE DOMAIN-CONTAINING PROTEIN-RELATED"/>
    <property type="match status" value="1"/>
</dbReference>
<keyword evidence="7" id="KW-1185">Reference proteome</keyword>
<comment type="similarity">
    <text evidence="2 4">Belongs to the AB hydrolase superfamily. Lipase family.</text>
</comment>
<evidence type="ECO:0000256" key="4">
    <source>
        <dbReference type="RuleBase" id="RU004262"/>
    </source>
</evidence>
<evidence type="ECO:0000256" key="2">
    <source>
        <dbReference type="ARBA" id="ARBA00010701"/>
    </source>
</evidence>
<dbReference type="GO" id="GO:0016298">
    <property type="term" value="F:lipase activity"/>
    <property type="evidence" value="ECO:0007669"/>
    <property type="project" value="InterPro"/>
</dbReference>
<dbReference type="GO" id="GO:0005615">
    <property type="term" value="C:extracellular space"/>
    <property type="evidence" value="ECO:0007669"/>
    <property type="project" value="TreeGrafter"/>
</dbReference>
<dbReference type="SUPFAM" id="SSF53474">
    <property type="entry name" value="alpha/beta-Hydrolases"/>
    <property type="match status" value="1"/>
</dbReference>
<comment type="caution">
    <text evidence="6">The sequence shown here is derived from an EMBL/GenBank/DDBJ whole genome shotgun (WGS) entry which is preliminary data.</text>
</comment>
<name>A0AAN7SPH4_9COLE</name>
<dbReference type="GO" id="GO:0017171">
    <property type="term" value="F:serine hydrolase activity"/>
    <property type="evidence" value="ECO:0007669"/>
    <property type="project" value="TreeGrafter"/>
</dbReference>
<evidence type="ECO:0000313" key="6">
    <source>
        <dbReference type="EMBL" id="KAK4876015.1"/>
    </source>
</evidence>
<dbReference type="GO" id="GO:0016042">
    <property type="term" value="P:lipid catabolic process"/>
    <property type="evidence" value="ECO:0007669"/>
    <property type="project" value="TreeGrafter"/>
</dbReference>
<dbReference type="AlphaFoldDB" id="A0AAN7SPH4"/>
<dbReference type="Pfam" id="PF00151">
    <property type="entry name" value="Lipase"/>
    <property type="match status" value="1"/>
</dbReference>
<evidence type="ECO:0000256" key="3">
    <source>
        <dbReference type="ARBA" id="ARBA00022525"/>
    </source>
</evidence>
<dbReference type="PANTHER" id="PTHR11610">
    <property type="entry name" value="LIPASE"/>
    <property type="match status" value="1"/>
</dbReference>
<gene>
    <name evidence="6" type="ORF">RN001_012437</name>
</gene>
<reference evidence="7" key="1">
    <citation type="submission" date="2023-01" db="EMBL/GenBank/DDBJ databases">
        <title>Key to firefly adult light organ development and bioluminescence: homeobox transcription factors regulate luciferase expression and transportation to peroxisome.</title>
        <authorList>
            <person name="Fu X."/>
        </authorList>
    </citation>
    <scope>NUCLEOTIDE SEQUENCE [LARGE SCALE GENOMIC DNA]</scope>
</reference>
<evidence type="ECO:0000313" key="7">
    <source>
        <dbReference type="Proteomes" id="UP001353858"/>
    </source>
</evidence>
<dbReference type="InterPro" id="IPR029058">
    <property type="entry name" value="AB_hydrolase_fold"/>
</dbReference>
<dbReference type="InterPro" id="IPR013818">
    <property type="entry name" value="Lipase"/>
</dbReference>
<protein>
    <recommendedName>
        <fullName evidence="5">Lipase domain-containing protein</fullName>
    </recommendedName>
</protein>
<dbReference type="Proteomes" id="UP001353858">
    <property type="component" value="Unassembled WGS sequence"/>
</dbReference>
<proteinExistence type="inferred from homology"/>
<dbReference type="EMBL" id="JARPUR010000005">
    <property type="protein sequence ID" value="KAK4876015.1"/>
    <property type="molecule type" value="Genomic_DNA"/>
</dbReference>
<evidence type="ECO:0000259" key="5">
    <source>
        <dbReference type="Pfam" id="PF00151"/>
    </source>
</evidence>
<dbReference type="Gene3D" id="3.40.50.1820">
    <property type="entry name" value="alpha/beta hydrolase"/>
    <property type="match status" value="1"/>
</dbReference>
<evidence type="ECO:0000256" key="1">
    <source>
        <dbReference type="ARBA" id="ARBA00004613"/>
    </source>
</evidence>
<feature type="domain" description="Lipase" evidence="5">
    <location>
        <begin position="115"/>
        <end position="337"/>
    </location>
</feature>
<dbReference type="CDD" id="cd00707">
    <property type="entry name" value="Pancreat_lipase_like"/>
    <property type="match status" value="1"/>
</dbReference>
<dbReference type="InterPro" id="IPR000734">
    <property type="entry name" value="TAG_lipase"/>
</dbReference>
<dbReference type="PRINTS" id="PR00821">
    <property type="entry name" value="TAGLIPASE"/>
</dbReference>
<organism evidence="6 7">
    <name type="scientific">Aquatica leii</name>
    <dbReference type="NCBI Taxonomy" id="1421715"/>
    <lineage>
        <taxon>Eukaryota</taxon>
        <taxon>Metazoa</taxon>
        <taxon>Ecdysozoa</taxon>
        <taxon>Arthropoda</taxon>
        <taxon>Hexapoda</taxon>
        <taxon>Insecta</taxon>
        <taxon>Pterygota</taxon>
        <taxon>Neoptera</taxon>
        <taxon>Endopterygota</taxon>
        <taxon>Coleoptera</taxon>
        <taxon>Polyphaga</taxon>
        <taxon>Elateriformia</taxon>
        <taxon>Elateroidea</taxon>
        <taxon>Lampyridae</taxon>
        <taxon>Luciolinae</taxon>
        <taxon>Aquatica</taxon>
    </lineage>
</organism>
<sequence>MANEIEIKKKSRKALRTSFTKAANELEALFSVDKLDRESIEVAWELLLSKYDDLKIVDNEIYELLLEVKCQIRELILGEFPQTDSFYKNITDINYYLYTRDYIDEPINLANNVDKLNKKLETKVIIHGYTETPNVQWYKDMARAYLTNKRANVIAVDWSKRAKSPYTNAIKESNPVGTAIGYYLLKLNNGGKINLWKTHVISHSLGCHVAGFLGKFIYRETGRKIKRITGLDPAGPLFEFPFIGVNDRLSKGDSDFVDILHTDSGVLGFRSSIGDADYFANGGFAVQPGCKLPSIDNLHEYVCSHQRSHQYFIESINSEKFIAKSCSSWSSYLLGFCKINANVLFGENAPPSATGKFYFRTNPAPPYAVS</sequence>
<comment type="subcellular location">
    <subcellularLocation>
        <location evidence="1">Secreted</location>
    </subcellularLocation>
</comment>
<dbReference type="InterPro" id="IPR033906">
    <property type="entry name" value="Lipase_N"/>
</dbReference>